<keyword evidence="7" id="KW-1185">Reference proteome</keyword>
<dbReference type="EMBL" id="JANJYI010000007">
    <property type="protein sequence ID" value="KAK2643493.1"/>
    <property type="molecule type" value="Genomic_DNA"/>
</dbReference>
<dbReference type="AlphaFoldDB" id="A0AAD9TXA7"/>
<dbReference type="GO" id="GO:0006508">
    <property type="term" value="P:proteolysis"/>
    <property type="evidence" value="ECO:0007669"/>
    <property type="project" value="UniProtKB-KW"/>
</dbReference>
<dbReference type="Proteomes" id="UP001280121">
    <property type="component" value="Unassembled WGS sequence"/>
</dbReference>
<keyword evidence="3" id="KW-0732">Signal</keyword>
<dbReference type="Pfam" id="PF05577">
    <property type="entry name" value="Peptidase_S28"/>
    <property type="match status" value="3"/>
</dbReference>
<protein>
    <recommendedName>
        <fullName evidence="8">Lysosomal Pro-X carboxypeptidase</fullName>
    </recommendedName>
</protein>
<evidence type="ECO:0000256" key="1">
    <source>
        <dbReference type="ARBA" id="ARBA00011079"/>
    </source>
</evidence>
<keyword evidence="4" id="KW-0378">Hydrolase</keyword>
<accession>A0AAD9TXA7</accession>
<dbReference type="InterPro" id="IPR042269">
    <property type="entry name" value="Ser_carbopepase_S28_SKS"/>
</dbReference>
<keyword evidence="5" id="KW-0325">Glycoprotein</keyword>
<dbReference type="PANTHER" id="PTHR11010:SF96">
    <property type="entry name" value="LYSOSOMAL PRO-X CARBOXYPEPTIDASE-LIKE ISOFORM X1"/>
    <property type="match status" value="1"/>
</dbReference>
<comment type="similarity">
    <text evidence="1">Belongs to the peptidase S28 family.</text>
</comment>
<comment type="caution">
    <text evidence="6">The sequence shown here is derived from an EMBL/GenBank/DDBJ whole genome shotgun (WGS) entry which is preliminary data.</text>
</comment>
<dbReference type="Gene3D" id="3.40.50.1820">
    <property type="entry name" value="alpha/beta hydrolase"/>
    <property type="match status" value="4"/>
</dbReference>
<evidence type="ECO:0000256" key="4">
    <source>
        <dbReference type="ARBA" id="ARBA00022801"/>
    </source>
</evidence>
<dbReference type="GO" id="GO:0070008">
    <property type="term" value="F:serine-type exopeptidase activity"/>
    <property type="evidence" value="ECO:0007669"/>
    <property type="project" value="InterPro"/>
</dbReference>
<evidence type="ECO:0000313" key="7">
    <source>
        <dbReference type="Proteomes" id="UP001280121"/>
    </source>
</evidence>
<reference evidence="6" key="1">
    <citation type="journal article" date="2023" name="Plant J.">
        <title>Genome sequences and population genomics provide insights into the demographic history, inbreeding, and mutation load of two 'living fossil' tree species of Dipteronia.</title>
        <authorList>
            <person name="Feng Y."/>
            <person name="Comes H.P."/>
            <person name="Chen J."/>
            <person name="Zhu S."/>
            <person name="Lu R."/>
            <person name="Zhang X."/>
            <person name="Li P."/>
            <person name="Qiu J."/>
            <person name="Olsen K.M."/>
            <person name="Qiu Y."/>
        </authorList>
    </citation>
    <scope>NUCLEOTIDE SEQUENCE</scope>
    <source>
        <strain evidence="6">KIB01</strain>
    </source>
</reference>
<evidence type="ECO:0008006" key="8">
    <source>
        <dbReference type="Google" id="ProtNLM"/>
    </source>
</evidence>
<evidence type="ECO:0000313" key="6">
    <source>
        <dbReference type="EMBL" id="KAK2643493.1"/>
    </source>
</evidence>
<name>A0AAD9TXA7_9ROSI</name>
<dbReference type="GO" id="GO:0008239">
    <property type="term" value="F:dipeptidyl-peptidase activity"/>
    <property type="evidence" value="ECO:0007669"/>
    <property type="project" value="TreeGrafter"/>
</dbReference>
<dbReference type="Gene3D" id="1.20.120.980">
    <property type="entry name" value="Serine carboxypeptidase S28, SKS domain"/>
    <property type="match status" value="2"/>
</dbReference>
<dbReference type="InterPro" id="IPR008758">
    <property type="entry name" value="Peptidase_S28"/>
</dbReference>
<dbReference type="FunFam" id="1.20.120.980:FF:000006">
    <property type="entry name" value="Serine carboxypeptidase S28 family protein"/>
    <property type="match status" value="2"/>
</dbReference>
<dbReference type="SUPFAM" id="SSF53474">
    <property type="entry name" value="alpha/beta-Hydrolases"/>
    <property type="match status" value="3"/>
</dbReference>
<evidence type="ECO:0000256" key="5">
    <source>
        <dbReference type="ARBA" id="ARBA00023180"/>
    </source>
</evidence>
<dbReference type="PANTHER" id="PTHR11010">
    <property type="entry name" value="PROTEASE S28 PRO-X CARBOXYPEPTIDASE-RELATED"/>
    <property type="match status" value="1"/>
</dbReference>
<evidence type="ECO:0000256" key="3">
    <source>
        <dbReference type="ARBA" id="ARBA00022729"/>
    </source>
</evidence>
<evidence type="ECO:0000256" key="2">
    <source>
        <dbReference type="ARBA" id="ARBA00022670"/>
    </source>
</evidence>
<dbReference type="InterPro" id="IPR029058">
    <property type="entry name" value="AB_hydrolase_fold"/>
</dbReference>
<organism evidence="6 7">
    <name type="scientific">Dipteronia dyeriana</name>
    <dbReference type="NCBI Taxonomy" id="168575"/>
    <lineage>
        <taxon>Eukaryota</taxon>
        <taxon>Viridiplantae</taxon>
        <taxon>Streptophyta</taxon>
        <taxon>Embryophyta</taxon>
        <taxon>Tracheophyta</taxon>
        <taxon>Spermatophyta</taxon>
        <taxon>Magnoliopsida</taxon>
        <taxon>eudicotyledons</taxon>
        <taxon>Gunneridae</taxon>
        <taxon>Pentapetalae</taxon>
        <taxon>rosids</taxon>
        <taxon>malvids</taxon>
        <taxon>Sapindales</taxon>
        <taxon>Sapindaceae</taxon>
        <taxon>Hippocastanoideae</taxon>
        <taxon>Acereae</taxon>
        <taxon>Dipteronia</taxon>
    </lineage>
</organism>
<sequence length="1059" mass="118535">MIQHVQHRYYVDSMPLGSEDEAYQNARTFGYLSSTQALADYAQLITGVEKNLPAENSPVIAVGGSNGGMLASWLRLKYPHIVTGALASSAPILYFDDITDQNGYHVVTNDFRVGTKSVTKTDYIVDLPPDFVAYNYTQTLDHFNYKPESYATFLWKYVLNFKYWGGPNTSSLIFVYIGPEAPITFLVTGFIVELASRFNGLLLYMEVTLASSAPILYFDDITPQNRYHVVMFQTRFYHILQHRYYGKSIPFGSREEALKNASTLGYFNSAQALADYAEILIHVKKKYHAEDSPVIVIGGSYGGMLASWFRLKYPHVALGALASSAPILYFDDITPHDGYFSIVTKDFREASKTCYQTIRDSWTEIDKVASQLDGLSTLSKKFKTCNPLETSSELKNYLENIYVLAAQYDRPPRYPVTVVCGGIDGEALGSDILSKIFAGVVAVRGNSPCYVNAPANLSETTVGWNWQTCSEMVIPIGIENNTMFQANPFVLSEYINKCRAFYGVSPRPHWVTTYYGGNDIKLILQRFGSNIIFSNGLRDPYSSGGVLENLSDSIVAVHTVNGSHCLDVLLANKSSDPDWLVKQPTRFNIPRLSPTGGTILQELAGIVLQSHNPEHYKTFYYNQTLDHFNYRPESYSTFRQRYVVNFKYWGGANASAPILAYLGAEAPLDGDMAIIGFLTDNAVRFNALLVYIEHRYYGKSIPFGSREEALKNASTLGYFNSAQAIADYAEILIHVKKKYQAEDSPVIVVGGSYGGMLASWFRLKYPHVALGALASSAPILYFDNITPQDGYYSIVSKDFREASETCYQTIRDSWSEIDKVAFQLDGLSKLSKKFKTCNPLEKASELKYYLKYMYASAAQYNRPPRYPVTVVCGGIDGEALGSDILSKIFAGVVAYYGGNRSCYVNAPANLSETTDGWSWQKCSEMVIPIGIDENNTMFERDHFVLSEFINDCSEHYGVSPRPHWVTTYYGGHDIKLILRRFGSNIIFSNGLRDPYSSGGVLENISDSIVAVHTVNGSHCLDILQANKSSDPDWLVKQRKIEVEIIEEWIANYYADLKAI</sequence>
<keyword evidence="2" id="KW-0645">Protease</keyword>
<gene>
    <name evidence="6" type="ORF">Ddye_025256</name>
</gene>
<proteinExistence type="inferred from homology"/>